<reference evidence="4 5" key="1">
    <citation type="submission" date="2018-08" db="EMBL/GenBank/DDBJ databases">
        <title>Recombination of ecologically and evolutionarily significant loci maintains genetic cohesion in the Pseudomonas syringae species complex.</title>
        <authorList>
            <person name="Dillon M."/>
            <person name="Thakur S."/>
            <person name="Almeida R.N.D."/>
            <person name="Weir B.S."/>
            <person name="Guttman D.S."/>
        </authorList>
    </citation>
    <scope>NUCLEOTIDE SEQUENCE [LARGE SCALE GENOMIC DNA]</scope>
    <source>
        <strain evidence="4 5">ICMP 19473</strain>
    </source>
</reference>
<dbReference type="Gene3D" id="3.30.1490.270">
    <property type="match status" value="1"/>
</dbReference>
<protein>
    <submittedName>
        <fullName evidence="4">Uncharacterized protein</fullName>
    </submittedName>
</protein>
<gene>
    <name evidence="4" type="ORF">ALP40_05307</name>
</gene>
<proteinExistence type="predicted"/>
<evidence type="ECO:0000313" key="5">
    <source>
        <dbReference type="Proteomes" id="UP000273854"/>
    </source>
</evidence>
<accession>A0A3M5NXN0</accession>
<dbReference type="Gene3D" id="3.40.50.11290">
    <property type="match status" value="1"/>
</dbReference>
<dbReference type="PANTHER" id="PTHR34595">
    <property type="entry name" value="BLR5612 PROTEIN"/>
    <property type="match status" value="1"/>
</dbReference>
<organism evidence="4 5">
    <name type="scientific">Pseudomonas viridiflava</name>
    <name type="common">Phytomonas viridiflava</name>
    <dbReference type="NCBI Taxonomy" id="33069"/>
    <lineage>
        <taxon>Bacteria</taxon>
        <taxon>Pseudomonadati</taxon>
        <taxon>Pseudomonadota</taxon>
        <taxon>Gammaproteobacteria</taxon>
        <taxon>Pseudomonadales</taxon>
        <taxon>Pseudomonadaceae</taxon>
        <taxon>Pseudomonas</taxon>
    </lineage>
</organism>
<evidence type="ECO:0000313" key="4">
    <source>
        <dbReference type="EMBL" id="RMT77024.1"/>
    </source>
</evidence>
<sequence>MRTEKVSRVRTDAPPDRAHMKSLCCPAEPPMPDLLDRYPLSEGTYHEMLDADGTVRPHWRRLYEHMRRSSPAQLTQRQALLTRQIQENGVTYNVYADPKGADRPWELDLLPHIIPADEWAHVAAGIAQRGRLLNAVLADLYGPQTLIAKGLLPAELVYGHNNFLWPCQGIKPPENTFLHMYAVDLARTPDGRWWVTADRTQAPSGAGYALENRQIVARALPETYRDLQVRHLSGFFGALQQTLARQAPTSNEAPLIVLLTPGRFNESYFEHLYLARQLGYPLVEGGDLTVRDATVFLKTLSGLRRVHAIMRRLDDDFCDPLELRTDSALGVPGLLEAARQGNVLVANALGSGVLESPGLLGFLPKICEHLFGEALILPSVATWWCGEPPVLAQALEKLPELLIKPAFPSQHFVPVFGRDLDEAQRKALAARMQARPYAYVAQELAQLSHAPVLQTDGEALQPRAIGMRVYAVAGLDGYRVLPGGLTRVAADADADVVSMQRGGASKDTWVLGERSFAGEHPGEPWKGQRALGVYDLIRRDPYLPSRVVENLFWFGRYCERCDDSARLLRIMFTRYVDDDDPQALQAAVTLAENLGMLPEAEEDESLQHRLLTALLGEEWPFSLRANLQRLQWAASQVRGKLSRENWQALVELQREALSLESDEPDFGELLDFLNRLVMSLAALSGFALDDMTRDEGWSFLMIGRRIERLKFLSMSLAAFLRGTTVSDQADLEWLLELGNSSITYRSRYMAVPHLIPVLDLLLLDDQNPHAVLFQLKLVQRSLRRLSDNFDAPRDNSLTVLAQRLASFDLGSLENPLFGQSSIDAVLDGLADLLQGIGESAGQASDRLALRHFAHVDDVSQRTVSV</sequence>
<feature type="region of interest" description="Disordered" evidence="1">
    <location>
        <begin position="1"/>
        <end position="21"/>
    </location>
</feature>
<feature type="domain" description="DUF403" evidence="2">
    <location>
        <begin position="543"/>
        <end position="852"/>
    </location>
</feature>
<dbReference type="Proteomes" id="UP000273854">
    <property type="component" value="Unassembled WGS sequence"/>
</dbReference>
<evidence type="ECO:0000259" key="3">
    <source>
        <dbReference type="Pfam" id="PF14403"/>
    </source>
</evidence>
<name>A0A3M5NXN0_PSEVI</name>
<dbReference type="InterPro" id="IPR051680">
    <property type="entry name" value="ATP-dep_Glu-Cys_Ligase-2"/>
</dbReference>
<evidence type="ECO:0000259" key="2">
    <source>
        <dbReference type="Pfam" id="PF04168"/>
    </source>
</evidence>
<feature type="domain" description="Circularly permuted ATP-grasp type 2" evidence="3">
    <location>
        <begin position="111"/>
        <end position="489"/>
    </location>
</feature>
<dbReference type="Pfam" id="PF04168">
    <property type="entry name" value="Alpha-E"/>
    <property type="match status" value="1"/>
</dbReference>
<dbReference type="EMBL" id="RBTP01000076">
    <property type="protein sequence ID" value="RMT77024.1"/>
    <property type="molecule type" value="Genomic_DNA"/>
</dbReference>
<comment type="caution">
    <text evidence="4">The sequence shown here is derived from an EMBL/GenBank/DDBJ whole genome shotgun (WGS) entry which is preliminary data.</text>
</comment>
<dbReference type="PANTHER" id="PTHR34595:SF2">
    <property type="entry name" value="BLR2978 PROTEIN"/>
    <property type="match status" value="1"/>
</dbReference>
<dbReference type="InterPro" id="IPR007296">
    <property type="entry name" value="DUF403"/>
</dbReference>
<dbReference type="SUPFAM" id="SSF56059">
    <property type="entry name" value="Glutathione synthetase ATP-binding domain-like"/>
    <property type="match status" value="1"/>
</dbReference>
<evidence type="ECO:0000256" key="1">
    <source>
        <dbReference type="SAM" id="MobiDB-lite"/>
    </source>
</evidence>
<dbReference type="InterPro" id="IPR025841">
    <property type="entry name" value="CP_ATPgrasp_2"/>
</dbReference>
<dbReference type="AlphaFoldDB" id="A0A3M5NXN0"/>
<feature type="compositionally biased region" description="Basic and acidic residues" evidence="1">
    <location>
        <begin position="1"/>
        <end position="19"/>
    </location>
</feature>
<dbReference type="Pfam" id="PF14403">
    <property type="entry name" value="CP_ATPgrasp_2"/>
    <property type="match status" value="1"/>
</dbReference>